<accession>A0A9W7E6T5</accession>
<comment type="caution">
    <text evidence="2">The sequence shown here is derived from an EMBL/GenBank/DDBJ whole genome shotgun (WGS) entry which is preliminary data.</text>
</comment>
<evidence type="ECO:0000313" key="3">
    <source>
        <dbReference type="Proteomes" id="UP001165122"/>
    </source>
</evidence>
<evidence type="ECO:0000256" key="1">
    <source>
        <dbReference type="SAM" id="Coils"/>
    </source>
</evidence>
<dbReference type="AlphaFoldDB" id="A0A9W7E6T5"/>
<keyword evidence="3" id="KW-1185">Reference proteome</keyword>
<dbReference type="CDD" id="cd06093">
    <property type="entry name" value="PX_domain"/>
    <property type="match status" value="1"/>
</dbReference>
<gene>
    <name evidence="2" type="ORF">TrLO_g11160</name>
</gene>
<dbReference type="EMBL" id="BRXW01000619">
    <property type="protein sequence ID" value="GMH70429.1"/>
    <property type="molecule type" value="Genomic_DNA"/>
</dbReference>
<keyword evidence="1" id="KW-0175">Coiled coil</keyword>
<evidence type="ECO:0000313" key="2">
    <source>
        <dbReference type="EMBL" id="GMH70429.1"/>
    </source>
</evidence>
<dbReference type="Gene3D" id="3.30.1520.10">
    <property type="entry name" value="Phox-like domain"/>
    <property type="match status" value="1"/>
</dbReference>
<feature type="coiled-coil region" evidence="1">
    <location>
        <begin position="31"/>
        <end position="58"/>
    </location>
</feature>
<dbReference type="InterPro" id="IPR036871">
    <property type="entry name" value="PX_dom_sf"/>
</dbReference>
<organism evidence="2 3">
    <name type="scientific">Triparma laevis f. longispina</name>
    <dbReference type="NCBI Taxonomy" id="1714387"/>
    <lineage>
        <taxon>Eukaryota</taxon>
        <taxon>Sar</taxon>
        <taxon>Stramenopiles</taxon>
        <taxon>Ochrophyta</taxon>
        <taxon>Bolidophyceae</taxon>
        <taxon>Parmales</taxon>
        <taxon>Triparmaceae</taxon>
        <taxon>Triparma</taxon>
    </lineage>
</organism>
<name>A0A9W7E6T5_9STRA</name>
<sequence length="220" mass="24367">MDAIICAQALANATNKLVLAQKAAGAGTAEIALHQRDFAHAESELKHAKEAAAKARALVDLDLVSALEVNIDVKGWEVRDSDAVTEYLVETAYGKKDTWVPIVVKHRYNSFVDLHHSLQKQNSFPVEKQLFHSNLSKDRRALNLKVYLLEVVVEHLKHWVKRVKSHAEKTSRPILADSAETMELWGSCLLPPPLLIFLSAGELESAAMMGLAESYMKGGF</sequence>
<reference evidence="3" key="1">
    <citation type="journal article" date="2023" name="Commun. Biol.">
        <title>Genome analysis of Parmales, the sister group of diatoms, reveals the evolutionary specialization of diatoms from phago-mixotrophs to photoautotrophs.</title>
        <authorList>
            <person name="Ban H."/>
            <person name="Sato S."/>
            <person name="Yoshikawa S."/>
            <person name="Yamada K."/>
            <person name="Nakamura Y."/>
            <person name="Ichinomiya M."/>
            <person name="Sato N."/>
            <person name="Blanc-Mathieu R."/>
            <person name="Endo H."/>
            <person name="Kuwata A."/>
            <person name="Ogata H."/>
        </authorList>
    </citation>
    <scope>NUCLEOTIDE SEQUENCE [LARGE SCALE GENOMIC DNA]</scope>
    <source>
        <strain evidence="3">NIES 3700</strain>
    </source>
</reference>
<dbReference type="SUPFAM" id="SSF64268">
    <property type="entry name" value="PX domain"/>
    <property type="match status" value="1"/>
</dbReference>
<dbReference type="Proteomes" id="UP001165122">
    <property type="component" value="Unassembled WGS sequence"/>
</dbReference>
<dbReference type="GO" id="GO:0035091">
    <property type="term" value="F:phosphatidylinositol binding"/>
    <property type="evidence" value="ECO:0007669"/>
    <property type="project" value="InterPro"/>
</dbReference>
<dbReference type="OrthoDB" id="430293at2759"/>
<protein>
    <recommendedName>
        <fullName evidence="4">PX domain-containing protein</fullName>
    </recommendedName>
</protein>
<proteinExistence type="predicted"/>
<evidence type="ECO:0008006" key="4">
    <source>
        <dbReference type="Google" id="ProtNLM"/>
    </source>
</evidence>